<accession>A0A7H8QNG1</accession>
<evidence type="ECO:0000256" key="2">
    <source>
        <dbReference type="ARBA" id="ARBA00022643"/>
    </source>
</evidence>
<dbReference type="OrthoDB" id="2349068at2759"/>
<dbReference type="Pfam" id="PF03060">
    <property type="entry name" value="NMO"/>
    <property type="match status" value="1"/>
</dbReference>
<dbReference type="GO" id="GO:0018580">
    <property type="term" value="F:nitronate monooxygenase activity"/>
    <property type="evidence" value="ECO:0007669"/>
    <property type="project" value="InterPro"/>
</dbReference>
<evidence type="ECO:0000256" key="3">
    <source>
        <dbReference type="ARBA" id="ARBA00023002"/>
    </source>
</evidence>
<dbReference type="Gene3D" id="3.20.20.70">
    <property type="entry name" value="Aldolase class I"/>
    <property type="match status" value="1"/>
</dbReference>
<dbReference type="InterPro" id="IPR013785">
    <property type="entry name" value="Aldolase_TIM"/>
</dbReference>
<sequence>MYGTATATLAATVTKSGGFGFIGGGFDFTSSSSQLSTLEKELLKARELLGLKALPEQDSNEREFDSLPIGVGFLTFHNDDPSGLIPLIRRHRPVAVWLFAPAGDQHTRLIKEIKSAGCEWNLKIFVQIGSVHTAVEAINDGADVIVVQGSDAGGHQFANNSSIITLLPEVVDAIQNSQKEIFILAAGGIMDGRGIAAALALGASGVVMGTRFAATVESEASRATKSVLVSTKDGGVSTAKSVVHDALQGRGDLWPLKYDGRAVICDPYKDVLAGAMPVEQASARQKKATSESDTSGMVVWAGAGIGLIQDIRNAGEVVEQSRLEAIRVLNLLSKF</sequence>
<evidence type="ECO:0000256" key="1">
    <source>
        <dbReference type="ARBA" id="ARBA00022630"/>
    </source>
</evidence>
<gene>
    <name evidence="4" type="ORF">TRUGW13939_02495</name>
</gene>
<evidence type="ECO:0000313" key="4">
    <source>
        <dbReference type="EMBL" id="QKX55402.1"/>
    </source>
</evidence>
<keyword evidence="1" id="KW-0285">Flavoprotein</keyword>
<dbReference type="SUPFAM" id="SSF51412">
    <property type="entry name" value="Inosine monophosphate dehydrogenase (IMPDH)"/>
    <property type="match status" value="1"/>
</dbReference>
<keyword evidence="2" id="KW-0288">FMN</keyword>
<dbReference type="InterPro" id="IPR004136">
    <property type="entry name" value="NMO"/>
</dbReference>
<reference evidence="5" key="1">
    <citation type="submission" date="2020-06" db="EMBL/GenBank/DDBJ databases">
        <title>A chromosome-scale genome assembly of Talaromyces rugulosus W13939.</title>
        <authorList>
            <person name="Wang B."/>
            <person name="Guo L."/>
            <person name="Ye K."/>
            <person name="Wang L."/>
        </authorList>
    </citation>
    <scope>NUCLEOTIDE SEQUENCE [LARGE SCALE GENOMIC DNA]</scope>
    <source>
        <strain evidence="5">W13939</strain>
    </source>
</reference>
<proteinExistence type="predicted"/>
<name>A0A7H8QNG1_TALRU</name>
<organism evidence="4 5">
    <name type="scientific">Talaromyces rugulosus</name>
    <name type="common">Penicillium rugulosum</name>
    <dbReference type="NCBI Taxonomy" id="121627"/>
    <lineage>
        <taxon>Eukaryota</taxon>
        <taxon>Fungi</taxon>
        <taxon>Dikarya</taxon>
        <taxon>Ascomycota</taxon>
        <taxon>Pezizomycotina</taxon>
        <taxon>Eurotiomycetes</taxon>
        <taxon>Eurotiomycetidae</taxon>
        <taxon>Eurotiales</taxon>
        <taxon>Trichocomaceae</taxon>
        <taxon>Talaromyces</taxon>
        <taxon>Talaromyces sect. Islandici</taxon>
    </lineage>
</organism>
<dbReference type="GeneID" id="55990003"/>
<dbReference type="PANTHER" id="PTHR32332:SF34">
    <property type="entry name" value="2-NITROPROPANE DIOXYGENASE FAMILY, PUTATIVE-RELATED"/>
    <property type="match status" value="1"/>
</dbReference>
<dbReference type="EMBL" id="CP055899">
    <property type="protein sequence ID" value="QKX55402.1"/>
    <property type="molecule type" value="Genomic_DNA"/>
</dbReference>
<keyword evidence="5" id="KW-1185">Reference proteome</keyword>
<dbReference type="CDD" id="cd04730">
    <property type="entry name" value="NPD_like"/>
    <property type="match status" value="1"/>
</dbReference>
<dbReference type="PANTHER" id="PTHR32332">
    <property type="entry name" value="2-NITROPROPANE DIOXYGENASE"/>
    <property type="match status" value="1"/>
</dbReference>
<dbReference type="Proteomes" id="UP000509510">
    <property type="component" value="Chromosome II"/>
</dbReference>
<keyword evidence="3" id="KW-0560">Oxidoreductase</keyword>
<protein>
    <submittedName>
        <fullName evidence="4">Uncharacterized protein</fullName>
    </submittedName>
</protein>
<dbReference type="RefSeq" id="XP_035341581.1">
    <property type="nucleotide sequence ID" value="XM_035485688.1"/>
</dbReference>
<evidence type="ECO:0000313" key="5">
    <source>
        <dbReference type="Proteomes" id="UP000509510"/>
    </source>
</evidence>
<dbReference type="AlphaFoldDB" id="A0A7H8QNG1"/>
<dbReference type="KEGG" id="trg:TRUGW13939_02495"/>